<accession>A0ABP7HK15</accession>
<reference evidence="4" key="1">
    <citation type="journal article" date="2019" name="Int. J. Syst. Evol. Microbiol.">
        <title>The Global Catalogue of Microorganisms (GCM) 10K type strain sequencing project: providing services to taxonomists for standard genome sequencing and annotation.</title>
        <authorList>
            <consortium name="The Broad Institute Genomics Platform"/>
            <consortium name="The Broad Institute Genome Sequencing Center for Infectious Disease"/>
            <person name="Wu L."/>
            <person name="Ma J."/>
        </authorList>
    </citation>
    <scope>NUCLEOTIDE SEQUENCE [LARGE SCALE GENOMIC DNA]</scope>
    <source>
        <strain evidence="4">JCM 17017</strain>
    </source>
</reference>
<dbReference type="InterPro" id="IPR039708">
    <property type="entry name" value="MT1774/Rv1733c-like"/>
</dbReference>
<evidence type="ECO:0000313" key="3">
    <source>
        <dbReference type="EMBL" id="GAA3794733.1"/>
    </source>
</evidence>
<dbReference type="EMBL" id="BAABCM010000001">
    <property type="protein sequence ID" value="GAA3794733.1"/>
    <property type="molecule type" value="Genomic_DNA"/>
</dbReference>
<feature type="region of interest" description="Disordered" evidence="1">
    <location>
        <begin position="64"/>
        <end position="92"/>
    </location>
</feature>
<evidence type="ECO:0000313" key="4">
    <source>
        <dbReference type="Proteomes" id="UP001501624"/>
    </source>
</evidence>
<evidence type="ECO:0000256" key="1">
    <source>
        <dbReference type="SAM" id="MobiDB-lite"/>
    </source>
</evidence>
<comment type="caution">
    <text evidence="3">The sequence shown here is derived from an EMBL/GenBank/DDBJ whole genome shotgun (WGS) entry which is preliminary data.</text>
</comment>
<keyword evidence="2" id="KW-0812">Transmembrane</keyword>
<dbReference type="PANTHER" id="PTHR42305:SF1">
    <property type="entry name" value="MEMBRANE PROTEIN RV1733C-RELATED"/>
    <property type="match status" value="1"/>
</dbReference>
<feature type="transmembrane region" description="Helical" evidence="2">
    <location>
        <begin position="146"/>
        <end position="168"/>
    </location>
</feature>
<dbReference type="Proteomes" id="UP001501624">
    <property type="component" value="Unassembled WGS sequence"/>
</dbReference>
<name>A0ABP7HK15_9PSEU</name>
<feature type="compositionally biased region" description="Low complexity" evidence="1">
    <location>
        <begin position="68"/>
        <end position="82"/>
    </location>
</feature>
<proteinExistence type="predicted"/>
<evidence type="ECO:0000256" key="2">
    <source>
        <dbReference type="SAM" id="Phobius"/>
    </source>
</evidence>
<keyword evidence="2" id="KW-0472">Membrane</keyword>
<dbReference type="RefSeq" id="WP_237336520.1">
    <property type="nucleotide sequence ID" value="NZ_BAABCM010000001.1"/>
</dbReference>
<dbReference type="PANTHER" id="PTHR42305">
    <property type="entry name" value="MEMBRANE PROTEIN RV1733C-RELATED"/>
    <property type="match status" value="1"/>
</dbReference>
<organism evidence="3 4">
    <name type="scientific">Amycolatopsis tucumanensis</name>
    <dbReference type="NCBI Taxonomy" id="401106"/>
    <lineage>
        <taxon>Bacteria</taxon>
        <taxon>Bacillati</taxon>
        <taxon>Actinomycetota</taxon>
        <taxon>Actinomycetes</taxon>
        <taxon>Pseudonocardiales</taxon>
        <taxon>Pseudonocardiaceae</taxon>
        <taxon>Amycolatopsis</taxon>
    </lineage>
</organism>
<keyword evidence="4" id="KW-1185">Reference proteome</keyword>
<sequence length="194" mass="21079">MSFATKARWIVRPGRNPLARATDRTERRLLLVLLGVVLLAALPVGLLGARTYTQEREQMRIEQATRHPATATLLADAPPRTAGPNGSAGRPARVEATWQGADGRAVTGQVTAARGAQGGDAVTVWLDRDGAVVTEPITPSVVITNAITVGFASWSGVILLCGAGFWLVRIRLDRRRAADWDEDWRRFDTRSTRS</sequence>
<keyword evidence="2" id="KW-1133">Transmembrane helix</keyword>
<gene>
    <name evidence="3" type="ORF">GCM10022380_09600</name>
</gene>
<protein>
    <submittedName>
        <fullName evidence="3">Membrane protein</fullName>
    </submittedName>
</protein>